<dbReference type="Proteomes" id="UP001595696">
    <property type="component" value="Unassembled WGS sequence"/>
</dbReference>
<name>A0ABV8DRZ5_9NOCA</name>
<gene>
    <name evidence="1" type="ORF">ACFO0B_09475</name>
</gene>
<accession>A0ABV8DRZ5</accession>
<dbReference type="EMBL" id="JBHSAX010000009">
    <property type="protein sequence ID" value="MFC3962212.1"/>
    <property type="molecule type" value="Genomic_DNA"/>
</dbReference>
<dbReference type="InterPro" id="IPR037210">
    <property type="entry name" value="YoaC-like_sf"/>
</dbReference>
<comment type="caution">
    <text evidence="1">The sequence shown here is derived from an EMBL/GenBank/DDBJ whole genome shotgun (WGS) entry which is preliminary data.</text>
</comment>
<proteinExistence type="predicted"/>
<reference evidence="2" key="1">
    <citation type="journal article" date="2019" name="Int. J. Syst. Evol. Microbiol.">
        <title>The Global Catalogue of Microorganisms (GCM) 10K type strain sequencing project: providing services to taxonomists for standard genome sequencing and annotation.</title>
        <authorList>
            <consortium name="The Broad Institute Genomics Platform"/>
            <consortium name="The Broad Institute Genome Sequencing Center for Infectious Disease"/>
            <person name="Wu L."/>
            <person name="Ma J."/>
        </authorList>
    </citation>
    <scope>NUCLEOTIDE SEQUENCE [LARGE SCALE GENOMIC DNA]</scope>
    <source>
        <strain evidence="2">CGMCC 4.7330</strain>
    </source>
</reference>
<evidence type="ECO:0000313" key="2">
    <source>
        <dbReference type="Proteomes" id="UP001595696"/>
    </source>
</evidence>
<evidence type="ECO:0000313" key="1">
    <source>
        <dbReference type="EMBL" id="MFC3962212.1"/>
    </source>
</evidence>
<protein>
    <submittedName>
        <fullName evidence="1">Uncharacterized protein</fullName>
    </submittedName>
</protein>
<dbReference type="RefSeq" id="WP_378611977.1">
    <property type="nucleotide sequence ID" value="NZ_JBHSAX010000009.1"/>
</dbReference>
<sequence>MSAAGRWRYPTALTAVGDDPGLSDGIAWVARRSRRFGGTPLVYAPGRSNVDDNPWLREFVDEARALVATWRRPATTWRGGPVLAAWPTPEELTRIADDRRTTALCVVPNSLDEVAAWAQAAQPRLLGPAVPPPGAARLDPVVAEALTTLSGLVDPASNLTAAQDRRDAAAVLSIAHENGHSFTGDDVYAWTLANGWPARAATRLAALAAHVSTGQRPPLPTSTFATEILDVWRDRATQGDAPK</sequence>
<dbReference type="Gene3D" id="1.20.1290.30">
    <property type="match status" value="1"/>
</dbReference>
<keyword evidence="2" id="KW-1185">Reference proteome</keyword>
<organism evidence="1 2">
    <name type="scientific">Nocardia jiangsuensis</name>
    <dbReference type="NCBI Taxonomy" id="1691563"/>
    <lineage>
        <taxon>Bacteria</taxon>
        <taxon>Bacillati</taxon>
        <taxon>Actinomycetota</taxon>
        <taxon>Actinomycetes</taxon>
        <taxon>Mycobacteriales</taxon>
        <taxon>Nocardiaceae</taxon>
        <taxon>Nocardia</taxon>
    </lineage>
</organism>